<evidence type="ECO:0000256" key="1">
    <source>
        <dbReference type="SAM" id="MobiDB-lite"/>
    </source>
</evidence>
<proteinExistence type="predicted"/>
<feature type="compositionally biased region" description="Basic and acidic residues" evidence="1">
    <location>
        <begin position="66"/>
        <end position="78"/>
    </location>
</feature>
<organism evidence="2">
    <name type="scientific">Sesamum latifolium</name>
    <dbReference type="NCBI Taxonomy" id="2727402"/>
    <lineage>
        <taxon>Eukaryota</taxon>
        <taxon>Viridiplantae</taxon>
        <taxon>Streptophyta</taxon>
        <taxon>Embryophyta</taxon>
        <taxon>Tracheophyta</taxon>
        <taxon>Spermatophyta</taxon>
        <taxon>Magnoliopsida</taxon>
        <taxon>eudicotyledons</taxon>
        <taxon>Gunneridae</taxon>
        <taxon>Pentapetalae</taxon>
        <taxon>asterids</taxon>
        <taxon>lamiids</taxon>
        <taxon>Lamiales</taxon>
        <taxon>Pedaliaceae</taxon>
        <taxon>Sesamum</taxon>
    </lineage>
</organism>
<evidence type="ECO:0008006" key="3">
    <source>
        <dbReference type="Google" id="ProtNLM"/>
    </source>
</evidence>
<evidence type="ECO:0000313" key="2">
    <source>
        <dbReference type="EMBL" id="KAL0406539.1"/>
    </source>
</evidence>
<reference evidence="2" key="1">
    <citation type="submission" date="2020-06" db="EMBL/GenBank/DDBJ databases">
        <authorList>
            <person name="Li T."/>
            <person name="Hu X."/>
            <person name="Zhang T."/>
            <person name="Song X."/>
            <person name="Zhang H."/>
            <person name="Dai N."/>
            <person name="Sheng W."/>
            <person name="Hou X."/>
            <person name="Wei L."/>
        </authorList>
    </citation>
    <scope>NUCLEOTIDE SEQUENCE</scope>
    <source>
        <strain evidence="2">KEN1</strain>
        <tissue evidence="2">Leaf</tissue>
    </source>
</reference>
<sequence>MMMVQKERLLQWPRKIRDTPAKRFSDKYCRFHKDKGHDTEECYQLKDEIERLVCQGYFKELILEGGRTKENRTQEERRGRSRKSKSIERFSSRQGKQERAQENAPTKGVIHTILGGPTGGDSVRARKRYARGFRYHQGEQVMSVGQQ</sequence>
<feature type="region of interest" description="Disordered" evidence="1">
    <location>
        <begin position="65"/>
        <end position="123"/>
    </location>
</feature>
<gene>
    <name evidence="2" type="ORF">Slati_3967800</name>
</gene>
<dbReference type="EMBL" id="JACGWN010000014">
    <property type="protein sequence ID" value="KAL0406539.1"/>
    <property type="molecule type" value="Genomic_DNA"/>
</dbReference>
<dbReference type="AlphaFoldDB" id="A0AAW2TPI7"/>
<protein>
    <recommendedName>
        <fullName evidence="3">Retrotransposon gag domain-containing protein</fullName>
    </recommendedName>
</protein>
<name>A0AAW2TPI7_9LAMI</name>
<accession>A0AAW2TPI7</accession>
<reference evidence="2" key="2">
    <citation type="journal article" date="2024" name="Plant">
        <title>Genomic evolution and insights into agronomic trait innovations of Sesamum species.</title>
        <authorList>
            <person name="Miao H."/>
            <person name="Wang L."/>
            <person name="Qu L."/>
            <person name="Liu H."/>
            <person name="Sun Y."/>
            <person name="Le M."/>
            <person name="Wang Q."/>
            <person name="Wei S."/>
            <person name="Zheng Y."/>
            <person name="Lin W."/>
            <person name="Duan Y."/>
            <person name="Cao H."/>
            <person name="Xiong S."/>
            <person name="Wang X."/>
            <person name="Wei L."/>
            <person name="Li C."/>
            <person name="Ma Q."/>
            <person name="Ju M."/>
            <person name="Zhao R."/>
            <person name="Li G."/>
            <person name="Mu C."/>
            <person name="Tian Q."/>
            <person name="Mei H."/>
            <person name="Zhang T."/>
            <person name="Gao T."/>
            <person name="Zhang H."/>
        </authorList>
    </citation>
    <scope>NUCLEOTIDE SEQUENCE</scope>
    <source>
        <strain evidence="2">KEN1</strain>
    </source>
</reference>
<comment type="caution">
    <text evidence="2">The sequence shown here is derived from an EMBL/GenBank/DDBJ whole genome shotgun (WGS) entry which is preliminary data.</text>
</comment>
<feature type="compositionally biased region" description="Basic and acidic residues" evidence="1">
    <location>
        <begin position="85"/>
        <end position="101"/>
    </location>
</feature>